<feature type="transmembrane region" description="Helical" evidence="15">
    <location>
        <begin position="34"/>
        <end position="58"/>
    </location>
</feature>
<keyword evidence="8 13" id="KW-0406">Ion transport</keyword>
<feature type="compositionally biased region" description="Basic and acidic residues" evidence="14">
    <location>
        <begin position="531"/>
        <end position="541"/>
    </location>
</feature>
<evidence type="ECO:0000256" key="4">
    <source>
        <dbReference type="ARBA" id="ARBA00022461"/>
    </source>
</evidence>
<evidence type="ECO:0000313" key="16">
    <source>
        <dbReference type="EnsemblMetazoa" id="PPA22932.1"/>
    </source>
</evidence>
<keyword evidence="17" id="KW-1185">Reference proteome</keyword>
<accession>A0A8R1YIW5</accession>
<dbReference type="OrthoDB" id="5874059at2759"/>
<dbReference type="Gene3D" id="2.60.470.10">
    <property type="entry name" value="Acid-sensing ion channels like domains"/>
    <property type="match status" value="1"/>
</dbReference>
<keyword evidence="11 13" id="KW-0739">Sodium transport</keyword>
<evidence type="ECO:0000256" key="11">
    <source>
        <dbReference type="ARBA" id="ARBA00023201"/>
    </source>
</evidence>
<dbReference type="PROSITE" id="PS01206">
    <property type="entry name" value="ASC"/>
    <property type="match status" value="1"/>
</dbReference>
<evidence type="ECO:0000256" key="8">
    <source>
        <dbReference type="ARBA" id="ARBA00023065"/>
    </source>
</evidence>
<dbReference type="GO" id="GO:0005886">
    <property type="term" value="C:plasma membrane"/>
    <property type="evidence" value="ECO:0000318"/>
    <property type="project" value="GO_Central"/>
</dbReference>
<evidence type="ECO:0000256" key="3">
    <source>
        <dbReference type="ARBA" id="ARBA00022448"/>
    </source>
</evidence>
<dbReference type="Proteomes" id="UP000005239">
    <property type="component" value="Unassembled WGS sequence"/>
</dbReference>
<comment type="similarity">
    <text evidence="2 13">Belongs to the amiloride-sensitive sodium channel (TC 1.A.6) family.</text>
</comment>
<evidence type="ECO:0000256" key="6">
    <source>
        <dbReference type="ARBA" id="ARBA00022989"/>
    </source>
</evidence>
<feature type="region of interest" description="Disordered" evidence="14">
    <location>
        <begin position="514"/>
        <end position="572"/>
    </location>
</feature>
<evidence type="ECO:0000256" key="5">
    <source>
        <dbReference type="ARBA" id="ARBA00022692"/>
    </source>
</evidence>
<dbReference type="GO" id="GO:0035725">
    <property type="term" value="P:sodium ion transmembrane transport"/>
    <property type="evidence" value="ECO:0000318"/>
    <property type="project" value="GO_Central"/>
</dbReference>
<accession>A0A2A6CCV0</accession>
<evidence type="ECO:0000256" key="14">
    <source>
        <dbReference type="SAM" id="MobiDB-lite"/>
    </source>
</evidence>
<reference evidence="16" key="2">
    <citation type="submission" date="2022-06" db="UniProtKB">
        <authorList>
            <consortium name="EnsemblMetazoa"/>
        </authorList>
    </citation>
    <scope>IDENTIFICATION</scope>
    <source>
        <strain evidence="16">PS312</strain>
    </source>
</reference>
<proteinExistence type="inferred from homology"/>
<keyword evidence="4 13" id="KW-0894">Sodium channel</keyword>
<dbReference type="EnsemblMetazoa" id="PPA22932.1">
    <property type="protein sequence ID" value="PPA22932.1"/>
    <property type="gene ID" value="WBGene00112486"/>
</dbReference>
<organism evidence="16 17">
    <name type="scientific">Pristionchus pacificus</name>
    <name type="common">Parasitic nematode worm</name>
    <dbReference type="NCBI Taxonomy" id="54126"/>
    <lineage>
        <taxon>Eukaryota</taxon>
        <taxon>Metazoa</taxon>
        <taxon>Ecdysozoa</taxon>
        <taxon>Nematoda</taxon>
        <taxon>Chromadorea</taxon>
        <taxon>Rhabditida</taxon>
        <taxon>Rhabditina</taxon>
        <taxon>Diplogasteromorpha</taxon>
        <taxon>Diplogasteroidea</taxon>
        <taxon>Neodiplogasteridae</taxon>
        <taxon>Pristionchus</taxon>
    </lineage>
</organism>
<keyword evidence="10" id="KW-0325">Glycoprotein</keyword>
<reference evidence="17" key="1">
    <citation type="journal article" date="2008" name="Nat. Genet.">
        <title>The Pristionchus pacificus genome provides a unique perspective on nematode lifestyle and parasitism.</title>
        <authorList>
            <person name="Dieterich C."/>
            <person name="Clifton S.W."/>
            <person name="Schuster L.N."/>
            <person name="Chinwalla A."/>
            <person name="Delehaunty K."/>
            <person name="Dinkelacker I."/>
            <person name="Fulton L."/>
            <person name="Fulton R."/>
            <person name="Godfrey J."/>
            <person name="Minx P."/>
            <person name="Mitreva M."/>
            <person name="Roeseler W."/>
            <person name="Tian H."/>
            <person name="Witte H."/>
            <person name="Yang S.P."/>
            <person name="Wilson R.K."/>
            <person name="Sommer R.J."/>
        </authorList>
    </citation>
    <scope>NUCLEOTIDE SEQUENCE [LARGE SCALE GENOMIC DNA]</scope>
    <source>
        <strain evidence="17">PS312</strain>
    </source>
</reference>
<keyword evidence="3 13" id="KW-0813">Transport</keyword>
<dbReference type="PANTHER" id="PTHR11690:SF153">
    <property type="entry name" value="AMILORIDE-SENSITIVE SODIUM CHANNEL"/>
    <property type="match status" value="1"/>
</dbReference>
<sequence>MGAFFKGLIIMLKDFCCWSSTHAVPHIGMANRTILGVFWAVVLIACIIAFIFQLRLLILKYLQYAVNTETNPHSQLEFSNRPFPAVMICHLNPWKGDAIESSPFLTEMRSAYTTAAKANSFFGFAAGRTGERQQRAVKMTTLASEHLFSLMDKDEYVDPHYTYEDLVISCSYNLLACNKTDWTPKKDPNFGMCYVYNSDGSKETSRAGPLYGLRVAMRTNQNIYLPWTEAAGIVVSIYNETDVPYPEVLGYYAPPGTATDMGIRYVKTTRKGAPYGTCRVSLQADFPHYKGKYQTESCYRSCLQEQTIKKCGCYDPTYAYLGGTATKSCFGDGFDNSTWEMSSKNLDCIEELYNSDATDFNMVQDCTDCTPPCEVQTFATTVSTAQWPSNEYKPAECTAYNQTGQPWLFYNESASEPKCLAWYKLHTLLVEIYYERMNYQLLSESAAYTVVNLISDIGGQLGLFLGMSLISILEIIVLVFLLCWYCGTHKKRQAEMDAYQKAVEMEKKKTEEFFKKNERVGRQVHPSKGTSNDRRDRDGRRKESKPRRKGMSNAVYNPRNLSDAYHVPPVQR</sequence>
<name>A0A2A6CCV0_PRIPA</name>
<dbReference type="PANTHER" id="PTHR11690">
    <property type="entry name" value="AMILORIDE-SENSITIVE SODIUM CHANNEL-RELATED"/>
    <property type="match status" value="1"/>
</dbReference>
<dbReference type="PRINTS" id="PR01078">
    <property type="entry name" value="AMINACHANNEL"/>
</dbReference>
<dbReference type="GO" id="GO:0015280">
    <property type="term" value="F:ligand-gated sodium channel activity"/>
    <property type="evidence" value="ECO:0000318"/>
    <property type="project" value="GO_Central"/>
</dbReference>
<dbReference type="Pfam" id="PF00858">
    <property type="entry name" value="ASC"/>
    <property type="match status" value="1"/>
</dbReference>
<evidence type="ECO:0000256" key="7">
    <source>
        <dbReference type="ARBA" id="ARBA00023053"/>
    </source>
</evidence>
<keyword evidence="12 13" id="KW-0407">Ion channel</keyword>
<dbReference type="AlphaFoldDB" id="A0A2A6CCV0"/>
<keyword evidence="6 15" id="KW-1133">Transmembrane helix</keyword>
<evidence type="ECO:0000256" key="2">
    <source>
        <dbReference type="ARBA" id="ARBA00007193"/>
    </source>
</evidence>
<evidence type="ECO:0000256" key="1">
    <source>
        <dbReference type="ARBA" id="ARBA00004141"/>
    </source>
</evidence>
<comment type="subcellular location">
    <subcellularLocation>
        <location evidence="1">Membrane</location>
        <topology evidence="1">Multi-pass membrane protein</topology>
    </subcellularLocation>
</comment>
<evidence type="ECO:0000256" key="9">
    <source>
        <dbReference type="ARBA" id="ARBA00023136"/>
    </source>
</evidence>
<evidence type="ECO:0000256" key="12">
    <source>
        <dbReference type="ARBA" id="ARBA00023303"/>
    </source>
</evidence>
<dbReference type="InterPro" id="IPR001873">
    <property type="entry name" value="ENaC"/>
</dbReference>
<dbReference type="Gene3D" id="1.10.287.770">
    <property type="entry name" value="YojJ-like"/>
    <property type="match status" value="1"/>
</dbReference>
<keyword evidence="9 15" id="KW-0472">Membrane</keyword>
<dbReference type="InterPro" id="IPR020903">
    <property type="entry name" value="ENaC_CS"/>
</dbReference>
<keyword evidence="7" id="KW-0915">Sodium</keyword>
<evidence type="ECO:0000256" key="10">
    <source>
        <dbReference type="ARBA" id="ARBA00023180"/>
    </source>
</evidence>
<evidence type="ECO:0000256" key="15">
    <source>
        <dbReference type="SAM" id="Phobius"/>
    </source>
</evidence>
<gene>
    <name evidence="16" type="primary">WBGene00112486</name>
</gene>
<keyword evidence="5 13" id="KW-0812">Transmembrane</keyword>
<evidence type="ECO:0000256" key="13">
    <source>
        <dbReference type="RuleBase" id="RU000679"/>
    </source>
</evidence>
<evidence type="ECO:0000313" key="17">
    <source>
        <dbReference type="Proteomes" id="UP000005239"/>
    </source>
</evidence>
<feature type="transmembrane region" description="Helical" evidence="15">
    <location>
        <begin position="461"/>
        <end position="486"/>
    </location>
</feature>
<protein>
    <submittedName>
        <fullName evidence="16">Del-4</fullName>
    </submittedName>
</protein>